<reference evidence="2" key="1">
    <citation type="submission" date="2022-06" db="EMBL/GenBank/DDBJ databases">
        <title>New cyanobacteria of genus Symplocastrum in benthos of Lake Baikal.</title>
        <authorList>
            <person name="Sorokovikova E."/>
            <person name="Tikhonova I."/>
            <person name="Krasnopeev A."/>
            <person name="Evseev P."/>
            <person name="Gladkikh A."/>
            <person name="Belykh O."/>
        </authorList>
    </citation>
    <scope>NUCLEOTIDE SEQUENCE</scope>
    <source>
        <strain evidence="2">BBK-W-15</strain>
    </source>
</reference>
<protein>
    <submittedName>
        <fullName evidence="2">DUF1501 domain-containing protein</fullName>
    </submittedName>
</protein>
<feature type="transmembrane region" description="Helical" evidence="1">
    <location>
        <begin position="15"/>
        <end position="37"/>
    </location>
</feature>
<keyword evidence="1" id="KW-1133">Transmembrane helix</keyword>
<dbReference type="EMBL" id="JAMZMM010000648">
    <property type="protein sequence ID" value="MCP2732543.1"/>
    <property type="molecule type" value="Genomic_DNA"/>
</dbReference>
<dbReference type="Proteomes" id="UP001204953">
    <property type="component" value="Unassembled WGS sequence"/>
</dbReference>
<evidence type="ECO:0000313" key="2">
    <source>
        <dbReference type="EMBL" id="MCP2732543.1"/>
    </source>
</evidence>
<dbReference type="RefSeq" id="WP_254015250.1">
    <property type="nucleotide sequence ID" value="NZ_JAMZMM010000648.1"/>
</dbReference>
<dbReference type="PANTHER" id="PTHR43737">
    <property type="entry name" value="BLL7424 PROTEIN"/>
    <property type="match status" value="1"/>
</dbReference>
<proteinExistence type="predicted"/>
<dbReference type="InterPro" id="IPR010869">
    <property type="entry name" value="DUF1501"/>
</dbReference>
<comment type="caution">
    <text evidence="2">The sequence shown here is derived from an EMBL/GenBank/DDBJ whole genome shotgun (WGS) entry which is preliminary data.</text>
</comment>
<keyword evidence="1" id="KW-0812">Transmembrane</keyword>
<name>A0AAE3GZ95_9CYAN</name>
<dbReference type="PANTHER" id="PTHR43737:SF1">
    <property type="entry name" value="DUF1501 DOMAIN-CONTAINING PROTEIN"/>
    <property type="match status" value="1"/>
</dbReference>
<dbReference type="AlphaFoldDB" id="A0AAE3GZ95"/>
<evidence type="ECO:0000256" key="1">
    <source>
        <dbReference type="SAM" id="Phobius"/>
    </source>
</evidence>
<dbReference type="Pfam" id="PF07394">
    <property type="entry name" value="DUF1501"/>
    <property type="match status" value="1"/>
</dbReference>
<keyword evidence="3" id="KW-1185">Reference proteome</keyword>
<keyword evidence="1" id="KW-0472">Membrane</keyword>
<sequence>PIPHSPFPPMNRRKLLQNAAIIAAAGLIPIGINGWAVRGIAQTNNRKRLIVIFLRGAVDGLNVVVPYQESNYYEARPRIAIPKPGEKDGVLDLDGRFGLHPALADIMPLWEKGSLAFIHACGSPDSTRSHFDAQDYMESGTPGVKTTQDGWLNRLLGILPKDSPVQAVNVGATIPRILTGKMSVANLPSGNNTNNALAIDRPEINRAFAQLYNGNDPISLTYQEGDKVREILLNELNSEMMQASRGAPSPVGFANDTRKLAKLMVGDGKTQLAFMALGGWDTHVNQGSSNGQLASRLKPLAEGLVTLVKELGPVYSDTVIVVLSEFGRTVAENGNGGTDHGHGNVMWVLGGGIRGGKIYGEWPGLNESELYEKRDLEIITDYRNAIASILTQHIELNVAQLSQIFPNYSTNPTMALF</sequence>
<evidence type="ECO:0000313" key="3">
    <source>
        <dbReference type="Proteomes" id="UP001204953"/>
    </source>
</evidence>
<organism evidence="2 3">
    <name type="scientific">Limnofasciculus baicalensis BBK-W-15</name>
    <dbReference type="NCBI Taxonomy" id="2699891"/>
    <lineage>
        <taxon>Bacteria</taxon>
        <taxon>Bacillati</taxon>
        <taxon>Cyanobacteriota</taxon>
        <taxon>Cyanophyceae</taxon>
        <taxon>Coleofasciculales</taxon>
        <taxon>Coleofasciculaceae</taxon>
        <taxon>Limnofasciculus</taxon>
        <taxon>Limnofasciculus baicalensis</taxon>
    </lineage>
</organism>
<feature type="non-terminal residue" evidence="2">
    <location>
        <position position="1"/>
    </location>
</feature>
<accession>A0AAE3GZ95</accession>
<gene>
    <name evidence="2" type="ORF">NJ959_29360</name>
</gene>